<dbReference type="InterPro" id="IPR015424">
    <property type="entry name" value="PyrdxlP-dep_Trfase"/>
</dbReference>
<dbReference type="InterPro" id="IPR005814">
    <property type="entry name" value="Aminotrans_3"/>
</dbReference>
<evidence type="ECO:0000256" key="3">
    <source>
        <dbReference type="RuleBase" id="RU003560"/>
    </source>
</evidence>
<dbReference type="RefSeq" id="WP_196203214.1">
    <property type="nucleotide sequence ID" value="NZ_JADPUN010000205.1"/>
</dbReference>
<keyword evidence="4" id="KW-0808">Transferase</keyword>
<dbReference type="InterPro" id="IPR049704">
    <property type="entry name" value="Aminotrans_3_PPA_site"/>
</dbReference>
<organism evidence="4 5">
    <name type="scientific">Plantactinospora alkalitolerans</name>
    <dbReference type="NCBI Taxonomy" id="2789879"/>
    <lineage>
        <taxon>Bacteria</taxon>
        <taxon>Bacillati</taxon>
        <taxon>Actinomycetota</taxon>
        <taxon>Actinomycetes</taxon>
        <taxon>Micromonosporales</taxon>
        <taxon>Micromonosporaceae</taxon>
        <taxon>Plantactinospora</taxon>
    </lineage>
</organism>
<evidence type="ECO:0000313" key="5">
    <source>
        <dbReference type="Proteomes" id="UP000638560"/>
    </source>
</evidence>
<dbReference type="InterPro" id="IPR015421">
    <property type="entry name" value="PyrdxlP-dep_Trfase_major"/>
</dbReference>
<keyword evidence="2 3" id="KW-0663">Pyridoxal phosphate</keyword>
<dbReference type="CDD" id="cd00610">
    <property type="entry name" value="OAT_like"/>
    <property type="match status" value="1"/>
</dbReference>
<dbReference type="EMBL" id="JADPUN010000205">
    <property type="protein sequence ID" value="MBF9131676.1"/>
    <property type="molecule type" value="Genomic_DNA"/>
</dbReference>
<dbReference type="Gene3D" id="3.40.640.10">
    <property type="entry name" value="Type I PLP-dependent aspartate aminotransferase-like (Major domain)"/>
    <property type="match status" value="1"/>
</dbReference>
<gene>
    <name evidence="4" type="ORF">I0C86_22300</name>
</gene>
<keyword evidence="4" id="KW-0032">Aminotransferase</keyword>
<dbReference type="GO" id="GO:0008483">
    <property type="term" value="F:transaminase activity"/>
    <property type="evidence" value="ECO:0007669"/>
    <property type="project" value="UniProtKB-KW"/>
</dbReference>
<dbReference type="PANTHER" id="PTHR43094">
    <property type="entry name" value="AMINOTRANSFERASE"/>
    <property type="match status" value="1"/>
</dbReference>
<proteinExistence type="inferred from homology"/>
<comment type="caution">
    <text evidence="4">The sequence shown here is derived from an EMBL/GenBank/DDBJ whole genome shotgun (WGS) entry which is preliminary data.</text>
</comment>
<dbReference type="SUPFAM" id="SSF53383">
    <property type="entry name" value="PLP-dependent transferases"/>
    <property type="match status" value="1"/>
</dbReference>
<protein>
    <submittedName>
        <fullName evidence="4">Aspartate aminotransferase family protein</fullName>
    </submittedName>
</protein>
<reference evidence="4 5" key="1">
    <citation type="submission" date="2020-11" db="EMBL/GenBank/DDBJ databases">
        <title>A novel isolate from a Black sea contaminated sediment with potential to produce alkanes: Plantactinospora alkalitolerans sp. nov.</title>
        <authorList>
            <person name="Carro L."/>
            <person name="Veyisoglu A."/>
            <person name="Guven K."/>
            <person name="Schumann P."/>
            <person name="Klenk H.-P."/>
            <person name="Sahin N."/>
        </authorList>
    </citation>
    <scope>NUCLEOTIDE SEQUENCE [LARGE SCALE GENOMIC DNA]</scope>
    <source>
        <strain evidence="4 5">S1510</strain>
    </source>
</reference>
<evidence type="ECO:0000256" key="1">
    <source>
        <dbReference type="ARBA" id="ARBA00008954"/>
    </source>
</evidence>
<sequence length="465" mass="50333">MTGRDPGRRYLMGTSPRTHRLDVTATGAEGSWIELADGRRLLDFHGQHMCIGVGHRHPKLTAALHRAVDRLDYVADFFPHQDKDRAARLLVEETMDESAWVGGVRFVSSGSEATELAMIVAKLYKNRPLIVTRDLAYHGWTAGAAAVTGITALRNGLTLEDGSSRPVPTSHPPYPSAPAPICSSCPLGQTYPSCKDSTGTLACVNATERVIRSAGVDRVAAFITEIWHGAGAFLVPDEYVGQIRELTRRLGVLWIDDEAISGVGRTGRWWAFQHYDVHPDIMTAAKGLSSSAVPVGACLVSTEIADFFGRGWWGHSSTFAGHPLALAAVVATLEIMIEEDLVSRAADLGGVVESRLKDIVARHGCAAGYSGRGLVWGVELIRDPATGQRWVEADRWRNPGLDPTTGFQPTGLVLGECLRRDVLLFSYAPNTVTIAPPLRITAEEMEIGLDALDAALDRLDERNAA</sequence>
<dbReference type="InterPro" id="IPR015422">
    <property type="entry name" value="PyrdxlP-dep_Trfase_small"/>
</dbReference>
<dbReference type="Gene3D" id="3.90.1150.10">
    <property type="entry name" value="Aspartate Aminotransferase, domain 1"/>
    <property type="match status" value="1"/>
</dbReference>
<dbReference type="Pfam" id="PF00202">
    <property type="entry name" value="Aminotran_3"/>
    <property type="match status" value="1"/>
</dbReference>
<name>A0ABS0GZN4_9ACTN</name>
<accession>A0ABS0GZN4</accession>
<dbReference type="Proteomes" id="UP000638560">
    <property type="component" value="Unassembled WGS sequence"/>
</dbReference>
<evidence type="ECO:0000313" key="4">
    <source>
        <dbReference type="EMBL" id="MBF9131676.1"/>
    </source>
</evidence>
<dbReference type="PROSITE" id="PS00600">
    <property type="entry name" value="AA_TRANSFER_CLASS_3"/>
    <property type="match status" value="1"/>
</dbReference>
<comment type="similarity">
    <text evidence="1 3">Belongs to the class-III pyridoxal-phosphate-dependent aminotransferase family.</text>
</comment>
<keyword evidence="5" id="KW-1185">Reference proteome</keyword>
<evidence type="ECO:0000256" key="2">
    <source>
        <dbReference type="ARBA" id="ARBA00022898"/>
    </source>
</evidence>
<dbReference type="PANTHER" id="PTHR43094:SF1">
    <property type="entry name" value="AMINOTRANSFERASE CLASS-III"/>
    <property type="match status" value="1"/>
</dbReference>